<dbReference type="PANTHER" id="PTHR45753">
    <property type="entry name" value="ORNITHINE CARBAMOYLTRANSFERASE, MITOCHONDRIAL"/>
    <property type="match status" value="1"/>
</dbReference>
<dbReference type="InterPro" id="IPR006130">
    <property type="entry name" value="Asp/Orn_carbamoylTrfase"/>
</dbReference>
<sequence length="325" mass="37783">MKNFFSVEDVVNVYDLIKEAIHLKKNPYQYQDIGKNKTIGLVFFNPSLRTRISCQKAAFNLGCNTWVLDIQKDSWKIEMNDGVVMKKTQEHFKEAISVMSLYCDILAVRTFPNLLDRDYDYNEVLFQKILNYSQVPVVNMESATLHPLQSLADVMTIAELIPFFSTTTNCSKQKCKVVLSWAPHINPLPHSVANSFSQWVSQIEEIDFTITCPEKYDLDKKFSKGVYITYNQNEAFLNADFIYAKNWSSYLDYGKILCRNSNWMITEKKMKLTNQAKFMHCLPIRRNIVVEDAVLDSEYSIVLKQAENRIYASQIIFLKILQYLS</sequence>
<dbReference type="Pfam" id="PF02729">
    <property type="entry name" value="OTCace_N"/>
    <property type="match status" value="1"/>
</dbReference>
<evidence type="ECO:0000259" key="3">
    <source>
        <dbReference type="Pfam" id="PF00185"/>
    </source>
</evidence>
<evidence type="ECO:0000256" key="2">
    <source>
        <dbReference type="RuleBase" id="RU003634"/>
    </source>
</evidence>
<accession>A0A6G6BSN2</accession>
<proteinExistence type="inferred from homology"/>
<dbReference type="HAMAP" id="MF_02235">
    <property type="entry name" value="SOTCase"/>
    <property type="match status" value="1"/>
</dbReference>
<organism evidence="5">
    <name type="scientific">Blattabacterium sp.</name>
    <name type="common">Eupolyphaga sinensis</name>
    <dbReference type="NCBI Taxonomy" id="2712806"/>
    <lineage>
        <taxon>Bacteria</taxon>
        <taxon>Pseudomonadati</taxon>
        <taxon>Bacteroidota</taxon>
        <taxon>Flavobacteriia</taxon>
        <taxon>Flavobacteriales</taxon>
        <taxon>Blattabacteriaceae</taxon>
        <taxon>Blattabacterium</taxon>
    </lineage>
</organism>
<dbReference type="GO" id="GO:0016597">
    <property type="term" value="F:amino acid binding"/>
    <property type="evidence" value="ECO:0007669"/>
    <property type="project" value="InterPro"/>
</dbReference>
<dbReference type="InterPro" id="IPR006132">
    <property type="entry name" value="Asp/Orn_carbamoyltranf_P-bd"/>
</dbReference>
<dbReference type="NCBIfam" id="NF003384">
    <property type="entry name" value="PRK04523.1"/>
    <property type="match status" value="1"/>
</dbReference>
<feature type="domain" description="Aspartate/ornithine carbamoyltransferase carbamoyl-P binding" evidence="4">
    <location>
        <begin position="2"/>
        <end position="159"/>
    </location>
</feature>
<dbReference type="Gene3D" id="3.40.50.1370">
    <property type="entry name" value="Aspartate/ornithine carbamoyltransferase"/>
    <property type="match status" value="2"/>
</dbReference>
<dbReference type="InterPro" id="IPR043696">
    <property type="entry name" value="ArgF'-like"/>
</dbReference>
<evidence type="ECO:0000313" key="5">
    <source>
        <dbReference type="EMBL" id="QID54867.1"/>
    </source>
</evidence>
<dbReference type="PANTHER" id="PTHR45753:SF3">
    <property type="entry name" value="ORNITHINE TRANSCARBAMYLASE, MITOCHONDRIAL"/>
    <property type="match status" value="1"/>
</dbReference>
<feature type="non-terminal residue" evidence="5">
    <location>
        <position position="325"/>
    </location>
</feature>
<keyword evidence="1 2" id="KW-0808">Transferase</keyword>
<feature type="domain" description="Aspartate/ornithine carbamoyltransferase Asp/Orn-binding" evidence="3">
    <location>
        <begin position="192"/>
        <end position="316"/>
    </location>
</feature>
<dbReference type="Pfam" id="PF00185">
    <property type="entry name" value="OTCace"/>
    <property type="match status" value="1"/>
</dbReference>
<dbReference type="InterPro" id="IPR036901">
    <property type="entry name" value="Asp/Orn_carbamoylTrfase_sf"/>
</dbReference>
<comment type="similarity">
    <text evidence="2">Belongs to the aspartate/ornithine carbamoyltransferase superfamily.</text>
</comment>
<evidence type="ECO:0000256" key="1">
    <source>
        <dbReference type="ARBA" id="ARBA00022679"/>
    </source>
</evidence>
<dbReference type="PRINTS" id="PR00100">
    <property type="entry name" value="AOTCASE"/>
</dbReference>
<dbReference type="AlphaFoldDB" id="A0A6G6BSN2"/>
<protein>
    <submittedName>
        <fullName evidence="5">N-acetylornithine carbamoyltransferase</fullName>
    </submittedName>
</protein>
<name>A0A6G6BSN2_9FLAO</name>
<dbReference type="InterPro" id="IPR006131">
    <property type="entry name" value="Asp_carbamoyltransf_Asp/Orn-bd"/>
</dbReference>
<dbReference type="GO" id="GO:0019240">
    <property type="term" value="P:citrulline biosynthetic process"/>
    <property type="evidence" value="ECO:0007669"/>
    <property type="project" value="TreeGrafter"/>
</dbReference>
<dbReference type="GO" id="GO:0004585">
    <property type="term" value="F:ornithine carbamoyltransferase activity"/>
    <property type="evidence" value="ECO:0007669"/>
    <property type="project" value="InterPro"/>
</dbReference>
<dbReference type="SUPFAM" id="SSF53671">
    <property type="entry name" value="Aspartate/ornithine carbamoyltransferase"/>
    <property type="match status" value="1"/>
</dbReference>
<reference evidence="5" key="1">
    <citation type="journal article" date="2020" name="Biol. Lett.">
        <title>Evolutionary rates are correlated between cockroach symbionts and mitochondrial genomes.</title>
        <authorList>
            <person name="Arab D.A."/>
            <person name="Bourguignon T."/>
            <person name="Wang Z."/>
            <person name="Ho S.Y.W."/>
            <person name="Lo N."/>
        </authorList>
    </citation>
    <scope>NUCLEOTIDE SEQUENCE</scope>
    <source>
        <strain evidence="5">DHOG39855</strain>
    </source>
</reference>
<evidence type="ECO:0000259" key="4">
    <source>
        <dbReference type="Pfam" id="PF02729"/>
    </source>
</evidence>
<dbReference type="EMBL" id="MN040887">
    <property type="protein sequence ID" value="QID54867.1"/>
    <property type="molecule type" value="Genomic_DNA"/>
</dbReference>
<dbReference type="GO" id="GO:0042450">
    <property type="term" value="P:L-arginine biosynthetic process via ornithine"/>
    <property type="evidence" value="ECO:0007669"/>
    <property type="project" value="TreeGrafter"/>
</dbReference>
<dbReference type="PRINTS" id="PR00101">
    <property type="entry name" value="ATCASE"/>
</dbReference>